<dbReference type="AlphaFoldDB" id="A0A0D6EJ53"/>
<evidence type="ECO:0000259" key="5">
    <source>
        <dbReference type="Pfam" id="PF12584"/>
    </source>
</evidence>
<feature type="domain" description="TRAPPC10/Trs130 N-terminal" evidence="6">
    <location>
        <begin position="18"/>
        <end position="217"/>
    </location>
</feature>
<dbReference type="InterPro" id="IPR022233">
    <property type="entry name" value="TRAPPC10/Trs130_C"/>
</dbReference>
<keyword evidence="3" id="KW-0333">Golgi apparatus</keyword>
<name>A0A0D6EJ53_SPOSA</name>
<accession>A0A0D6EJ53</accession>
<evidence type="ECO:0000259" key="6">
    <source>
        <dbReference type="Pfam" id="PF23036"/>
    </source>
</evidence>
<dbReference type="InterPro" id="IPR045126">
    <property type="entry name" value="TRAPPC10/Trs130"/>
</dbReference>
<feature type="compositionally biased region" description="Basic and acidic residues" evidence="4">
    <location>
        <begin position="1204"/>
        <end position="1225"/>
    </location>
</feature>
<protein>
    <submittedName>
        <fullName evidence="7">SPOSA6832_01657-mRNA-1:cds</fullName>
    </submittedName>
</protein>
<dbReference type="GO" id="GO:0006891">
    <property type="term" value="P:intra-Golgi vesicle-mediated transport"/>
    <property type="evidence" value="ECO:0007669"/>
    <property type="project" value="TreeGrafter"/>
</dbReference>
<dbReference type="PANTHER" id="PTHR13251:SF3">
    <property type="entry name" value="TRAFFICKING PROTEIN PARTICLE COMPLEX SUBUNIT 10"/>
    <property type="match status" value="1"/>
</dbReference>
<evidence type="ECO:0000256" key="2">
    <source>
        <dbReference type="ARBA" id="ARBA00022448"/>
    </source>
</evidence>
<comment type="subcellular location">
    <subcellularLocation>
        <location evidence="1">Golgi apparatus</location>
    </subcellularLocation>
</comment>
<proteinExistence type="predicted"/>
<evidence type="ECO:0000256" key="3">
    <source>
        <dbReference type="ARBA" id="ARBA00023034"/>
    </source>
</evidence>
<gene>
    <name evidence="7" type="primary">SPOSA6832_01657</name>
</gene>
<feature type="region of interest" description="Disordered" evidence="4">
    <location>
        <begin position="1093"/>
        <end position="1150"/>
    </location>
</feature>
<dbReference type="OrthoDB" id="10256906at2759"/>
<feature type="domain" description="TRAPPC10/Trs130 C-terminal" evidence="5">
    <location>
        <begin position="1007"/>
        <end position="1093"/>
    </location>
</feature>
<feature type="region of interest" description="Disordered" evidence="4">
    <location>
        <begin position="589"/>
        <end position="616"/>
    </location>
</feature>
<feature type="compositionally biased region" description="Basic residues" evidence="4">
    <location>
        <begin position="1193"/>
        <end position="1203"/>
    </location>
</feature>
<feature type="compositionally biased region" description="Polar residues" evidence="4">
    <location>
        <begin position="1226"/>
        <end position="1235"/>
    </location>
</feature>
<organism evidence="7 8">
    <name type="scientific">Sporidiobolus salmonicolor</name>
    <name type="common">Yeast-like fungus</name>
    <name type="synonym">Sporobolomyces salmonicolor</name>
    <dbReference type="NCBI Taxonomy" id="5005"/>
    <lineage>
        <taxon>Eukaryota</taxon>
        <taxon>Fungi</taxon>
        <taxon>Dikarya</taxon>
        <taxon>Basidiomycota</taxon>
        <taxon>Pucciniomycotina</taxon>
        <taxon>Microbotryomycetes</taxon>
        <taxon>Sporidiobolales</taxon>
        <taxon>Sporidiobolaceae</taxon>
        <taxon>Sporobolomyces</taxon>
    </lineage>
</organism>
<dbReference type="PANTHER" id="PTHR13251">
    <property type="entry name" value="EPILEPSY HOLOPROSENCEPHALY CANDIDATE 1/TMEM1"/>
    <property type="match status" value="1"/>
</dbReference>
<dbReference type="InterPro" id="IPR056913">
    <property type="entry name" value="TRAPPC10/Trs130_N"/>
</dbReference>
<evidence type="ECO:0000313" key="8">
    <source>
        <dbReference type="Proteomes" id="UP000243876"/>
    </source>
</evidence>
<evidence type="ECO:0000256" key="4">
    <source>
        <dbReference type="SAM" id="MobiDB-lite"/>
    </source>
</evidence>
<reference evidence="8" key="1">
    <citation type="submission" date="2015-02" db="EMBL/GenBank/DDBJ databases">
        <authorList>
            <person name="Gon?alves P."/>
        </authorList>
    </citation>
    <scope>NUCLEOTIDE SEQUENCE [LARGE SCALE GENOMIC DNA]</scope>
</reference>
<dbReference type="Proteomes" id="UP000243876">
    <property type="component" value="Unassembled WGS sequence"/>
</dbReference>
<evidence type="ECO:0000256" key="1">
    <source>
        <dbReference type="ARBA" id="ARBA00004555"/>
    </source>
</evidence>
<feature type="compositionally biased region" description="Basic and acidic residues" evidence="4">
    <location>
        <begin position="1173"/>
        <end position="1192"/>
    </location>
</feature>
<dbReference type="GO" id="GO:1990071">
    <property type="term" value="C:TRAPPII protein complex"/>
    <property type="evidence" value="ECO:0007669"/>
    <property type="project" value="InterPro"/>
</dbReference>
<feature type="region of interest" description="Disordered" evidence="4">
    <location>
        <begin position="668"/>
        <end position="762"/>
    </location>
</feature>
<sequence length="1235" mass="137179">MVSRVAAAYDALPGPGDYEAVRKDIERQLPLRNLHWVRKNVAHRSIRTIQTLSVDFRPLTAFPDGGNGASLLSRPYLHLLFVVCDDNEVYRATIRSQIREWLDGVIAKQHQEWLIVHVTTGKGSGAKFYQRKSAIVDKIKADFNTGKKDRCIQVAQGASADDPTAWAEFSNKIKEGIIATFDSNVGLYEENVRKADSQRQLEGWHFLPFFLQKHNLAWFGNVGGLAPGDDALPLLLTDNKPYRKLIESNSISVFDFRIYLFARQAAMLFHLGRIVEVARRGAYFVSTFARKLREHQVRSHFHIPRQLASLTTPTSPSQNSLGQNFVESWTYSAALNIVEECEQRLNQDMPSATLDKIGMGAGHLPMVHPFSMSLNEIIPTSSSAMSAPNRPPVSRKDLLDAISKQEVFDKLYVDLTHRTIQAYQASGRKRCSIKLHAGLAALEYHRSRPTSAQKLFSQLPAHYADLRWVSIESFLLDQCTRLQSQLDMPKERLLSTLALVRAGIQFGSKKWELPALSDGGSGEEQRVQNAKLAKQLMEDVYQLSGTLSKDFAAVAFPTFSIRLAAGSGERATDEDGITTTALVRNLLPTTRFGSNSQHRKANKSGSLPAGRSCNQAKPPSRSSALYVFLPNSPLLFELILLSTDGFHRSPRPRTLATSLLAHHLPVLTPPHFVSQPRPRSSLGARHRQATLSLRSERLPSPADLDRTGASNRRGTTSCRERRRACRSREPQAFQRRQGRTSTCWRDRGPDSQGGLSGHAEPGPILTALVLGSSRSSPSTARSSARRFGGRCDALSPTSLVCLSPSTCKTTFEKTGDLLSKFSVTADGLQGLKVKSAVLRAPTSVQVKPCRSPSAPPVGISPLQTANFLFKLRCDRPADVSDTLRLVLTYSSYQAQLYARIRGFALSIIAASSLQAHARWLVEALQHEAMRAIDLDRYILSEDLSHLVFEEEGWSERVGRYTGVEEQREAILEAVRGIYEVRGRLGNYRSPERPVPVVEAWRTLEIPLDLPSLTVLNLVSVAPSVLRTELGQPVPATITIRSTFKWFRGGPQQEGGGDAGSGVGPVRLRLGYTVVAGSQEWVVSGRTRGEFEAEVRPLPLSLPPRSLPSSADPRPSHTPPHDAGFRPPVDSPHPRPAQGRRALPPVGRHHAHPLLVVVGRADVVRDAARHRRDDRRGAAHRRAELVRRADAEGRRRRRRRRRRSGREWSRRVNEPRTSERGIRRSSEPSTRGSTKS</sequence>
<dbReference type="EMBL" id="CENE01000005">
    <property type="protein sequence ID" value="CEQ40052.1"/>
    <property type="molecule type" value="Genomic_DNA"/>
</dbReference>
<keyword evidence="8" id="KW-1185">Reference proteome</keyword>
<dbReference type="GO" id="GO:0005829">
    <property type="term" value="C:cytosol"/>
    <property type="evidence" value="ECO:0007669"/>
    <property type="project" value="GOC"/>
</dbReference>
<dbReference type="Pfam" id="PF23036">
    <property type="entry name" value="TRAPPC10_1st"/>
    <property type="match status" value="1"/>
</dbReference>
<dbReference type="Pfam" id="PF12584">
    <property type="entry name" value="TRAPPC10"/>
    <property type="match status" value="1"/>
</dbReference>
<feature type="region of interest" description="Disordered" evidence="4">
    <location>
        <begin position="1166"/>
        <end position="1235"/>
    </location>
</feature>
<dbReference type="GO" id="GO:0034498">
    <property type="term" value="P:early endosome to Golgi transport"/>
    <property type="evidence" value="ECO:0007669"/>
    <property type="project" value="TreeGrafter"/>
</dbReference>
<evidence type="ECO:0000313" key="7">
    <source>
        <dbReference type="EMBL" id="CEQ40052.1"/>
    </source>
</evidence>
<keyword evidence="2" id="KW-0813">Transport</keyword>